<protein>
    <submittedName>
        <fullName evidence="1">Uncharacterized protein</fullName>
    </submittedName>
</protein>
<name>A0ABZ2C2X9_9PROT</name>
<keyword evidence="2" id="KW-1185">Reference proteome</keyword>
<organism evidence="1 2">
    <name type="scientific">Candidatus Bealeia paramacronuclearis</name>
    <dbReference type="NCBI Taxonomy" id="1921001"/>
    <lineage>
        <taxon>Bacteria</taxon>
        <taxon>Pseudomonadati</taxon>
        <taxon>Pseudomonadota</taxon>
        <taxon>Alphaproteobacteria</taxon>
        <taxon>Holosporales</taxon>
        <taxon>Holosporaceae</taxon>
        <taxon>Candidatus Bealeia</taxon>
    </lineage>
</organism>
<sequence>MRKLCFATALYLATVSISTTIEAKKPYDQMDPEKRNAEIQRKTRFFNELIEGIRPLPCLYRGKKPDDLLFYLKDFKEYLEERLLAQGFKAEKSRRVVSTKRPIDYWFYVLAAIKVVEVTNPTHPTLAFHNLEQFVTLKGRKAFYRKLNKDKTRPLSKY</sequence>
<dbReference type="RefSeq" id="WP_331255294.1">
    <property type="nucleotide sequence ID" value="NZ_CP133270.1"/>
</dbReference>
<evidence type="ECO:0000313" key="2">
    <source>
        <dbReference type="Proteomes" id="UP001330434"/>
    </source>
</evidence>
<proteinExistence type="predicted"/>
<reference evidence="1 2" key="1">
    <citation type="journal article" date="2024" name="Environ. Microbiol.">
        <title>Novel evolutionary insights on the interactions of the Holosporales (Alphaproteobacteria) with eukaryotic hosts from comparative genomics.</title>
        <authorList>
            <person name="Giovannini M."/>
            <person name="Petroni G."/>
            <person name="Castelli M."/>
        </authorList>
    </citation>
    <scope>NUCLEOTIDE SEQUENCE [LARGE SCALE GENOMIC DNA]</scope>
    <source>
        <strain evidence="1 2">US_Bl 15I1</strain>
    </source>
</reference>
<evidence type="ECO:0000313" key="1">
    <source>
        <dbReference type="EMBL" id="WVX66423.1"/>
    </source>
</evidence>
<dbReference type="EMBL" id="CP133270">
    <property type="protein sequence ID" value="WVX66423.1"/>
    <property type="molecule type" value="Genomic_DNA"/>
</dbReference>
<gene>
    <name evidence="1" type="ORF">Bealeia1_00601</name>
</gene>
<accession>A0ABZ2C2X9</accession>
<dbReference type="Proteomes" id="UP001330434">
    <property type="component" value="Chromosome"/>
</dbReference>